<comment type="catalytic activity">
    <reaction evidence="6">
        <text>L-dopachrome = 5,6-dihydroxyindole-2-carboxylate</text>
        <dbReference type="Rhea" id="RHEA:13041"/>
        <dbReference type="ChEBI" id="CHEBI:16875"/>
        <dbReference type="ChEBI" id="CHEBI:57509"/>
        <dbReference type="EC" id="5.3.3.12"/>
    </reaction>
</comment>
<dbReference type="GO" id="GO:0050178">
    <property type="term" value="F:phenylpyruvate tautomerase activity"/>
    <property type="evidence" value="ECO:0007669"/>
    <property type="project" value="UniProtKB-EC"/>
</dbReference>
<name>A0A0F9QEI5_9ZZZZ</name>
<evidence type="ECO:0000256" key="11">
    <source>
        <dbReference type="ARBA" id="ARBA00042730"/>
    </source>
</evidence>
<evidence type="ECO:0000256" key="3">
    <source>
        <dbReference type="ARBA" id="ARBA00022525"/>
    </source>
</evidence>
<keyword evidence="4" id="KW-0413">Isomerase</keyword>
<keyword evidence="3" id="KW-0964">Secreted</keyword>
<evidence type="ECO:0000256" key="6">
    <source>
        <dbReference type="ARBA" id="ARBA00036823"/>
    </source>
</evidence>
<organism evidence="12">
    <name type="scientific">marine sediment metagenome</name>
    <dbReference type="NCBI Taxonomy" id="412755"/>
    <lineage>
        <taxon>unclassified sequences</taxon>
        <taxon>metagenomes</taxon>
        <taxon>ecological metagenomes</taxon>
    </lineage>
</organism>
<dbReference type="Gene3D" id="3.30.429.10">
    <property type="entry name" value="Macrophage Migration Inhibitory Factor"/>
    <property type="match status" value="1"/>
</dbReference>
<dbReference type="InterPro" id="IPR014347">
    <property type="entry name" value="Tautomerase/MIF_sf"/>
</dbReference>
<evidence type="ECO:0000256" key="10">
    <source>
        <dbReference type="ARBA" id="ARBA00041912"/>
    </source>
</evidence>
<dbReference type="EC" id="5.3.2.1" evidence="8"/>
<dbReference type="GO" id="GO:0005615">
    <property type="term" value="C:extracellular space"/>
    <property type="evidence" value="ECO:0007669"/>
    <property type="project" value="UniProtKB-KW"/>
</dbReference>
<protein>
    <recommendedName>
        <fullName evidence="11">L-dopachrome isomerase</fullName>
        <ecNumber evidence="8">5.3.2.1</ecNumber>
        <ecNumber evidence="7">5.3.3.12</ecNumber>
    </recommendedName>
    <alternativeName>
        <fullName evidence="9">L-dopachrome tautomerase</fullName>
    </alternativeName>
    <alternativeName>
        <fullName evidence="10">Phenylpyruvate tautomerase</fullName>
    </alternativeName>
</protein>
<dbReference type="EC" id="5.3.3.12" evidence="7"/>
<evidence type="ECO:0000313" key="12">
    <source>
        <dbReference type="EMBL" id="KKN35407.1"/>
    </source>
</evidence>
<dbReference type="InterPro" id="IPR001398">
    <property type="entry name" value="Macrophage_inhib_fac"/>
</dbReference>
<gene>
    <name evidence="12" type="ORF">LCGC14_0784040</name>
</gene>
<evidence type="ECO:0000256" key="7">
    <source>
        <dbReference type="ARBA" id="ARBA00038932"/>
    </source>
</evidence>
<evidence type="ECO:0000256" key="4">
    <source>
        <dbReference type="ARBA" id="ARBA00023235"/>
    </source>
</evidence>
<dbReference type="Pfam" id="PF01187">
    <property type="entry name" value="MIF"/>
    <property type="match status" value="1"/>
</dbReference>
<dbReference type="SUPFAM" id="SSF55331">
    <property type="entry name" value="Tautomerase/MIF"/>
    <property type="match status" value="1"/>
</dbReference>
<evidence type="ECO:0000256" key="8">
    <source>
        <dbReference type="ARBA" id="ARBA00039086"/>
    </source>
</evidence>
<sequence>MPYLNITTNSTIDDKASFIKKASQTVSKASSKPESYVMIVVNEQASMSFGGSDAPAAMLDYRALGLPADRKAFSDTLCTLIEQELSVEGGRIYISMTDAERQNWGWDHSTF</sequence>
<reference evidence="12" key="1">
    <citation type="journal article" date="2015" name="Nature">
        <title>Complex archaea that bridge the gap between prokaryotes and eukaryotes.</title>
        <authorList>
            <person name="Spang A."/>
            <person name="Saw J.H."/>
            <person name="Jorgensen S.L."/>
            <person name="Zaremba-Niedzwiedzka K."/>
            <person name="Martijn J."/>
            <person name="Lind A.E."/>
            <person name="van Eijk R."/>
            <person name="Schleper C."/>
            <person name="Guy L."/>
            <person name="Ettema T.J."/>
        </authorList>
    </citation>
    <scope>NUCLEOTIDE SEQUENCE</scope>
</reference>
<evidence type="ECO:0000256" key="1">
    <source>
        <dbReference type="ARBA" id="ARBA00004613"/>
    </source>
</evidence>
<comment type="caution">
    <text evidence="12">The sequence shown here is derived from an EMBL/GenBank/DDBJ whole genome shotgun (WGS) entry which is preliminary data.</text>
</comment>
<dbReference type="PANTHER" id="PTHR11954">
    <property type="entry name" value="D-DOPACHROME DECARBOXYLASE"/>
    <property type="match status" value="1"/>
</dbReference>
<evidence type="ECO:0000256" key="9">
    <source>
        <dbReference type="ARBA" id="ARBA00041631"/>
    </source>
</evidence>
<dbReference type="GO" id="GO:0004167">
    <property type="term" value="F:dopachrome isomerase activity"/>
    <property type="evidence" value="ECO:0007669"/>
    <property type="project" value="UniProtKB-EC"/>
</dbReference>
<comment type="subcellular location">
    <subcellularLocation>
        <location evidence="1">Secreted</location>
    </subcellularLocation>
</comment>
<accession>A0A0F9QEI5</accession>
<evidence type="ECO:0000256" key="2">
    <source>
        <dbReference type="ARBA" id="ARBA00022514"/>
    </source>
</evidence>
<dbReference type="AlphaFoldDB" id="A0A0F9QEI5"/>
<proteinExistence type="predicted"/>
<evidence type="ECO:0000256" key="5">
    <source>
        <dbReference type="ARBA" id="ARBA00036735"/>
    </source>
</evidence>
<comment type="catalytic activity">
    <reaction evidence="5">
        <text>3-phenylpyruvate = enol-phenylpyruvate</text>
        <dbReference type="Rhea" id="RHEA:17097"/>
        <dbReference type="ChEBI" id="CHEBI:16815"/>
        <dbReference type="ChEBI" id="CHEBI:18005"/>
        <dbReference type="EC" id="5.3.2.1"/>
    </reaction>
</comment>
<dbReference type="PANTHER" id="PTHR11954:SF6">
    <property type="entry name" value="MACROPHAGE MIGRATION INHIBITORY FACTOR"/>
    <property type="match status" value="1"/>
</dbReference>
<keyword evidence="2" id="KW-0202">Cytokine</keyword>
<dbReference type="GO" id="GO:0005125">
    <property type="term" value="F:cytokine activity"/>
    <property type="evidence" value="ECO:0007669"/>
    <property type="project" value="UniProtKB-KW"/>
</dbReference>
<dbReference type="EMBL" id="LAZR01002040">
    <property type="protein sequence ID" value="KKN35407.1"/>
    <property type="molecule type" value="Genomic_DNA"/>
</dbReference>